<dbReference type="KEGG" id="taci:TDSAC_1414"/>
<sequence length="141" mass="16031">MRVDVSQILDDVGSSIRIKTQEAAQFDEPSLEFCSPIDFDLTLTNVGKAILVQGKIKGTLVMECAICLNKFKQRIEFELNDEFVKGKPNEDQFAIHGKEIDLSELLRQEFLLWFPMKPVCVLCREDIKEVNISGSTKKTSF</sequence>
<dbReference type="AlphaFoldDB" id="A0A2R4W1Y9"/>
<accession>A0A2R4W1Y9</accession>
<evidence type="ECO:0008006" key="3">
    <source>
        <dbReference type="Google" id="ProtNLM"/>
    </source>
</evidence>
<dbReference type="Proteomes" id="UP000244792">
    <property type="component" value="Chromosome"/>
</dbReference>
<keyword evidence="2" id="KW-1185">Reference proteome</keyword>
<dbReference type="RefSeq" id="WP_108309535.1">
    <property type="nucleotide sequence ID" value="NZ_CP020921.1"/>
</dbReference>
<evidence type="ECO:0000313" key="2">
    <source>
        <dbReference type="Proteomes" id="UP000244792"/>
    </source>
</evidence>
<dbReference type="EMBL" id="CP020921">
    <property type="protein sequence ID" value="AWB10754.1"/>
    <property type="molecule type" value="Genomic_DNA"/>
</dbReference>
<proteinExistence type="predicted"/>
<evidence type="ECO:0000313" key="1">
    <source>
        <dbReference type="EMBL" id="AWB10754.1"/>
    </source>
</evidence>
<organism evidence="1 2">
    <name type="scientific">Thermodesulfobium acidiphilum</name>
    <dbReference type="NCBI Taxonomy" id="1794699"/>
    <lineage>
        <taxon>Bacteria</taxon>
        <taxon>Pseudomonadati</taxon>
        <taxon>Thermodesulfobiota</taxon>
        <taxon>Thermodesulfobiia</taxon>
        <taxon>Thermodesulfobiales</taxon>
        <taxon>Thermodesulfobiaceae</taxon>
        <taxon>Thermodesulfobium</taxon>
    </lineage>
</organism>
<protein>
    <recommendedName>
        <fullName evidence="3">DUF177 domain-containing protein</fullName>
    </recommendedName>
</protein>
<dbReference type="OrthoDB" id="9790372at2"/>
<dbReference type="InterPro" id="IPR003772">
    <property type="entry name" value="YceD"/>
</dbReference>
<gene>
    <name evidence="1" type="ORF">TDSAC_1414</name>
</gene>
<name>A0A2R4W1Y9_THEAF</name>
<reference evidence="1 2" key="1">
    <citation type="submission" date="2017-04" db="EMBL/GenBank/DDBJ databases">
        <title>Genomic insights into metabolism of Thermodesulfobium acidiphilum.</title>
        <authorList>
            <person name="Toshchakov S.V."/>
            <person name="Frolov E.N."/>
            <person name="Kublanov I.V."/>
            <person name="Samarov N.I."/>
            <person name="Novikov A."/>
            <person name="Lebedinsky A.V."/>
            <person name="Bonch-Osmolovskaya E.A."/>
            <person name="Chernyh N.A."/>
        </authorList>
    </citation>
    <scope>NUCLEOTIDE SEQUENCE [LARGE SCALE GENOMIC DNA]</scope>
    <source>
        <strain evidence="1 2">3127-1</strain>
    </source>
</reference>
<dbReference type="Pfam" id="PF02620">
    <property type="entry name" value="YceD"/>
    <property type="match status" value="1"/>
</dbReference>